<evidence type="ECO:0000259" key="2">
    <source>
        <dbReference type="PROSITE" id="PS50209"/>
    </source>
</evidence>
<dbReference type="Proteomes" id="UP001152320">
    <property type="component" value="Chromosome 19"/>
</dbReference>
<dbReference type="PROSITE" id="PS50209">
    <property type="entry name" value="CARD"/>
    <property type="match status" value="1"/>
</dbReference>
<proteinExistence type="inferred from homology"/>
<keyword evidence="5" id="KW-1185">Reference proteome</keyword>
<dbReference type="InterPro" id="IPR057365">
    <property type="entry name" value="URGCP"/>
</dbReference>
<feature type="domain" description="VLIG-type G" evidence="3">
    <location>
        <begin position="972"/>
        <end position="1217"/>
    </location>
</feature>
<dbReference type="InterPro" id="IPR001315">
    <property type="entry name" value="CARD"/>
</dbReference>
<dbReference type="GO" id="GO:0005525">
    <property type="term" value="F:GTP binding"/>
    <property type="evidence" value="ECO:0007669"/>
    <property type="project" value="InterPro"/>
</dbReference>
<dbReference type="CDD" id="cd01671">
    <property type="entry name" value="CARD"/>
    <property type="match status" value="1"/>
</dbReference>
<dbReference type="Gene3D" id="3.40.50.300">
    <property type="entry name" value="P-loop containing nucleotide triphosphate hydrolases"/>
    <property type="match status" value="1"/>
</dbReference>
<dbReference type="PROSITE" id="PS51717">
    <property type="entry name" value="G_VLIG"/>
    <property type="match status" value="1"/>
</dbReference>
<gene>
    <name evidence="4" type="ORF">HOLleu_35903</name>
</gene>
<evidence type="ECO:0000313" key="5">
    <source>
        <dbReference type="Proteomes" id="UP001152320"/>
    </source>
</evidence>
<dbReference type="InterPro" id="IPR052986">
    <property type="entry name" value="VLIG_GTPase"/>
</dbReference>
<dbReference type="Pfam" id="PF00619">
    <property type="entry name" value="CARD"/>
    <property type="match status" value="1"/>
</dbReference>
<protein>
    <submittedName>
        <fullName evidence="4">Interferon-induced very large GTPase 1</fullName>
    </submittedName>
</protein>
<sequence>MEELHKRVLDKSIIDLENDLQPMDVTSELISKEIMKTDDIEVLERKPSGKSRVWEFIIILKRRGPEAFPAFLHVLKTIPYYKTLLQTLEDHERTLKTQTENKIKELVTSADTKDTFAFVQMKLNLAEHLDKRDSMQLCGLLKLSKEICEEIHRSPNPGITFIRGVGNLEFIATDGVTSILKALENLSLKDAAEVVKDYVEELSFPEVLLGASVRSSVDVIRSTPRYDMDDIFLQERVESFHTWQRLRKFFQNLYAVRLFDLRKESIVLVLNISTVDNLGKLESDIRSGDLAQQLQPIFLKESNQKSGDEHPIRINLTYDHRQFQEVKQKLTHQDKFHEEVFPTYIPPQEELQEGSTLKSSAKNRSFSDLLETLGLNNMFPGRLSLKKFIKVNNRQSIENESDFVFLFWQKLSSLDSQIRSKIFLKLNDSSPAHPVSIRDFTFAVMQCSNRFLRQDIIEKMSACHLAVPVVLHGISKQKPEFLLWSLRRTVKKWKESNSIALEQHIVHVPVFTVSFLRIGEISTVSKSSIINSFLGPYQGNDVHPFFLTKEEDLCNPSFSKGCIESVWYLPMNTNGSEKLKWITCFHNLRGDCTKFPMQTEFACKAANVTIIFIAIKSLETYQETIKLIKSSSNSFFFIGINDECDKALQKKYTQPRQGWLYYHSLELEDILDKISETITDCHASCSTDKYTKLDGLVELCCKDRINNEEDVKECIDAKVHVKQIIDIGTKEDLSDFKERVFPLKATWVDWVSIDKERLRPDAEREESVEFSRDDIARRKAEKRQQQLDSGLSETMKIFMRVLRDSQSNMENLDYFLFYLQETLFRLADEATKDHFKKIASFDEEIQKLDALIKPKPQRVPDTSKTEVVKTTETESRYKQERLRWKSLRQEEHEKCMEKNIGWEHFLRELGQWHEAHTELKVDKDELCMSLPGIASKLVCHGYSIEIMDGDTGRLPVSWITSVLDKLAQDLEDPNILVLSVIGVQSSGKSTLLNSMFGVKFPVRAGRCTRGLFMQMLTVDEIYVKNLGLKYILLIDSEGIRSFERNSKEECRFDNELVTLALCISDVTILNVEGENIGPEMTGILEIAAHASIRMTEKELYSQCRIIQQRVSDLTASERNKINMNQIVEMLNEAVRVASKEEGYGDRYEKFSDVVGLRLDDNLQFIPCLWTGPMSPPSQFYSDVVTKVKEDIFCEIERKKVIPQFSVSSFNQRIRDVWRAVKDEKFLFNFQDSIKAVDFNNMCMELSKHFTDMRLSLVEKRVEWHKRIQSSVGEPDETLGTIQEDCRREVQAKKEGIQSAMSSFISQHKRKII</sequence>
<dbReference type="Pfam" id="PF25683">
    <property type="entry name" value="URGCP_GTPase"/>
    <property type="match status" value="1"/>
</dbReference>
<dbReference type="PANTHER" id="PTHR14819:SF25">
    <property type="entry name" value="CHROMOSOME UNDETERMINED SCAFFOLD_52, WHOLE GENOME SHOTGUN SEQUENCE"/>
    <property type="match status" value="1"/>
</dbReference>
<dbReference type="SMART" id="SM00114">
    <property type="entry name" value="CARD"/>
    <property type="match status" value="1"/>
</dbReference>
<organism evidence="4 5">
    <name type="scientific">Holothuria leucospilota</name>
    <name type="common">Black long sea cucumber</name>
    <name type="synonym">Mertensiothuria leucospilota</name>
    <dbReference type="NCBI Taxonomy" id="206669"/>
    <lineage>
        <taxon>Eukaryota</taxon>
        <taxon>Metazoa</taxon>
        <taxon>Echinodermata</taxon>
        <taxon>Eleutherozoa</taxon>
        <taxon>Echinozoa</taxon>
        <taxon>Holothuroidea</taxon>
        <taxon>Aspidochirotacea</taxon>
        <taxon>Aspidochirotida</taxon>
        <taxon>Holothuriidae</taxon>
        <taxon>Holothuria</taxon>
    </lineage>
</organism>
<dbReference type="Gene3D" id="1.10.533.10">
    <property type="entry name" value="Death Domain, Fas"/>
    <property type="match status" value="1"/>
</dbReference>
<comment type="similarity">
    <text evidence="1">Belongs to the TRAFAC class dynamin-like GTPase superfamily. Very large inducible GTPase (VLIG) family.</text>
</comment>
<dbReference type="InterPro" id="IPR011029">
    <property type="entry name" value="DEATH-like_dom_sf"/>
</dbReference>
<dbReference type="GO" id="GO:0042981">
    <property type="term" value="P:regulation of apoptotic process"/>
    <property type="evidence" value="ECO:0007669"/>
    <property type="project" value="InterPro"/>
</dbReference>
<dbReference type="Pfam" id="PF25496">
    <property type="entry name" value="URGCP"/>
    <property type="match status" value="1"/>
</dbReference>
<dbReference type="EMBL" id="JAIZAY010000019">
    <property type="protein sequence ID" value="KAJ8023453.1"/>
    <property type="molecule type" value="Genomic_DNA"/>
</dbReference>
<feature type="domain" description="CARD" evidence="2">
    <location>
        <begin position="1"/>
        <end position="76"/>
    </location>
</feature>
<name>A0A9Q0YJ53_HOLLE</name>
<comment type="caution">
    <text evidence="4">The sequence shown here is derived from an EMBL/GenBank/DDBJ whole genome shotgun (WGS) entry which is preliminary data.</text>
</comment>
<dbReference type="OrthoDB" id="1597724at2759"/>
<evidence type="ECO:0000256" key="1">
    <source>
        <dbReference type="ARBA" id="ARBA00006828"/>
    </source>
</evidence>
<dbReference type="SUPFAM" id="SSF47986">
    <property type="entry name" value="DEATH domain"/>
    <property type="match status" value="1"/>
</dbReference>
<evidence type="ECO:0000313" key="4">
    <source>
        <dbReference type="EMBL" id="KAJ8023453.1"/>
    </source>
</evidence>
<dbReference type="SUPFAM" id="SSF52540">
    <property type="entry name" value="P-loop containing nucleoside triphosphate hydrolases"/>
    <property type="match status" value="1"/>
</dbReference>
<dbReference type="InterPro" id="IPR030383">
    <property type="entry name" value="G_VLIG_dom"/>
</dbReference>
<dbReference type="InterPro" id="IPR027417">
    <property type="entry name" value="P-loop_NTPase"/>
</dbReference>
<evidence type="ECO:0000259" key="3">
    <source>
        <dbReference type="PROSITE" id="PS51717"/>
    </source>
</evidence>
<dbReference type="PANTHER" id="PTHR14819">
    <property type="entry name" value="GTP-BINDING"/>
    <property type="match status" value="1"/>
</dbReference>
<reference evidence="4" key="1">
    <citation type="submission" date="2021-10" db="EMBL/GenBank/DDBJ databases">
        <title>Tropical sea cucumber genome reveals ecological adaptation and Cuvierian tubules defense mechanism.</title>
        <authorList>
            <person name="Chen T."/>
        </authorList>
    </citation>
    <scope>NUCLEOTIDE SEQUENCE</scope>
    <source>
        <strain evidence="4">Nanhai2018</strain>
        <tissue evidence="4">Muscle</tissue>
    </source>
</reference>
<accession>A0A9Q0YJ53</accession>